<dbReference type="Gene3D" id="1.25.40.10">
    <property type="entry name" value="Tetratricopeptide repeat domain"/>
    <property type="match status" value="1"/>
</dbReference>
<sequence>MVTEHIVPDIRTFNILLDAVIKQGTNDKGLEVLMVMDQHGKGCLDSMETHGFAPNLAAYKMLINGYAKSKRKVDTVRLAEEMLQKGLTVDLETHTLLRGAIKGPEMIKVLEKGRQREAKRIQLGLNQDIIWLIFFGISGGSISSKLKGCQLQICQSSPFFRKPRLSKMLFHIQDDLVLANELLLKRRDLHTNRDKISSISKKRPRISKDASKVDKNAH</sequence>
<name>A0ABR2QKR8_9ROSI</name>
<dbReference type="Proteomes" id="UP001396334">
    <property type="component" value="Unassembled WGS sequence"/>
</dbReference>
<dbReference type="InterPro" id="IPR002885">
    <property type="entry name" value="PPR_rpt"/>
</dbReference>
<dbReference type="PROSITE" id="PS51375">
    <property type="entry name" value="PPR"/>
    <property type="match status" value="1"/>
</dbReference>
<dbReference type="InterPro" id="IPR051222">
    <property type="entry name" value="PPR/CCM1_RNA-binding"/>
</dbReference>
<gene>
    <name evidence="4" type="ORF">V6N11_083065</name>
</gene>
<evidence type="ECO:0008006" key="6">
    <source>
        <dbReference type="Google" id="ProtNLM"/>
    </source>
</evidence>
<organism evidence="4 5">
    <name type="scientific">Hibiscus sabdariffa</name>
    <name type="common">roselle</name>
    <dbReference type="NCBI Taxonomy" id="183260"/>
    <lineage>
        <taxon>Eukaryota</taxon>
        <taxon>Viridiplantae</taxon>
        <taxon>Streptophyta</taxon>
        <taxon>Embryophyta</taxon>
        <taxon>Tracheophyta</taxon>
        <taxon>Spermatophyta</taxon>
        <taxon>Magnoliopsida</taxon>
        <taxon>eudicotyledons</taxon>
        <taxon>Gunneridae</taxon>
        <taxon>Pentapetalae</taxon>
        <taxon>rosids</taxon>
        <taxon>malvids</taxon>
        <taxon>Malvales</taxon>
        <taxon>Malvaceae</taxon>
        <taxon>Malvoideae</taxon>
        <taxon>Hibiscus</taxon>
    </lineage>
</organism>
<evidence type="ECO:0000256" key="3">
    <source>
        <dbReference type="SAM" id="MobiDB-lite"/>
    </source>
</evidence>
<accession>A0ABR2QKR8</accession>
<evidence type="ECO:0000313" key="5">
    <source>
        <dbReference type="Proteomes" id="UP001396334"/>
    </source>
</evidence>
<evidence type="ECO:0000256" key="1">
    <source>
        <dbReference type="ARBA" id="ARBA00022737"/>
    </source>
</evidence>
<keyword evidence="1" id="KW-0677">Repeat</keyword>
<dbReference type="PANTHER" id="PTHR47942">
    <property type="entry name" value="TETRATRICOPEPTIDE REPEAT (TPR)-LIKE SUPERFAMILY PROTEIN-RELATED"/>
    <property type="match status" value="1"/>
</dbReference>
<feature type="compositionally biased region" description="Basic and acidic residues" evidence="3">
    <location>
        <begin position="206"/>
        <end position="218"/>
    </location>
</feature>
<proteinExistence type="predicted"/>
<evidence type="ECO:0000313" key="4">
    <source>
        <dbReference type="EMBL" id="KAK9001277.1"/>
    </source>
</evidence>
<feature type="region of interest" description="Disordered" evidence="3">
    <location>
        <begin position="195"/>
        <end position="218"/>
    </location>
</feature>
<dbReference type="InterPro" id="IPR011990">
    <property type="entry name" value="TPR-like_helical_dom_sf"/>
</dbReference>
<keyword evidence="5" id="KW-1185">Reference proteome</keyword>
<reference evidence="4 5" key="1">
    <citation type="journal article" date="2024" name="G3 (Bethesda)">
        <title>Genome assembly of Hibiscus sabdariffa L. provides insights into metabolisms of medicinal natural products.</title>
        <authorList>
            <person name="Kim T."/>
        </authorList>
    </citation>
    <scope>NUCLEOTIDE SEQUENCE [LARGE SCALE GENOMIC DNA]</scope>
    <source>
        <strain evidence="4">TK-2024</strain>
        <tissue evidence="4">Old leaves</tissue>
    </source>
</reference>
<dbReference type="EMBL" id="JBBPBN010000036">
    <property type="protein sequence ID" value="KAK9001277.1"/>
    <property type="molecule type" value="Genomic_DNA"/>
</dbReference>
<dbReference type="PANTHER" id="PTHR47942:SF16">
    <property type="entry name" value="PENTATRICOPEPTIDE REPEAT DOMAIN CONTAINING PROTEIN-RELATED"/>
    <property type="match status" value="1"/>
</dbReference>
<comment type="caution">
    <text evidence="4">The sequence shown here is derived from an EMBL/GenBank/DDBJ whole genome shotgun (WGS) entry which is preliminary data.</text>
</comment>
<evidence type="ECO:0000256" key="2">
    <source>
        <dbReference type="PROSITE-ProRule" id="PRU00708"/>
    </source>
</evidence>
<feature type="repeat" description="PPR" evidence="2">
    <location>
        <begin position="55"/>
        <end position="89"/>
    </location>
</feature>
<protein>
    <recommendedName>
        <fullName evidence="6">Pentatricopeptide repeat-containing protein</fullName>
    </recommendedName>
</protein>